<evidence type="ECO:0000313" key="2">
    <source>
        <dbReference type="EMBL" id="WBW50289.1"/>
    </source>
</evidence>
<sequence length="59" mass="6342">MNNEEIKKFRTIAIIGVILMGIGSFMASLATTSLFSNIGSGILVVSIIIATVGFIKWRP</sequence>
<feature type="transmembrane region" description="Helical" evidence="1">
    <location>
        <begin position="38"/>
        <end position="57"/>
    </location>
</feature>
<dbReference type="RefSeq" id="WP_271191820.1">
    <property type="nucleotide sequence ID" value="NZ_CP115667.1"/>
</dbReference>
<evidence type="ECO:0000256" key="1">
    <source>
        <dbReference type="SAM" id="Phobius"/>
    </source>
</evidence>
<organism evidence="2 3">
    <name type="scientific">Peptoniphilus equinus</name>
    <dbReference type="NCBI Taxonomy" id="3016343"/>
    <lineage>
        <taxon>Bacteria</taxon>
        <taxon>Bacillati</taxon>
        <taxon>Bacillota</taxon>
        <taxon>Tissierellia</taxon>
        <taxon>Tissierellales</taxon>
        <taxon>Peptoniphilaceae</taxon>
        <taxon>Peptoniphilus</taxon>
    </lineage>
</organism>
<evidence type="ECO:0000313" key="3">
    <source>
        <dbReference type="Proteomes" id="UP001210339"/>
    </source>
</evidence>
<dbReference type="Proteomes" id="UP001210339">
    <property type="component" value="Chromosome"/>
</dbReference>
<feature type="transmembrane region" description="Helical" evidence="1">
    <location>
        <begin position="12"/>
        <end position="32"/>
    </location>
</feature>
<proteinExistence type="predicted"/>
<reference evidence="2 3" key="1">
    <citation type="submission" date="2023-01" db="EMBL/GenBank/DDBJ databases">
        <authorList>
            <person name="Lee S.H."/>
            <person name="Jung H.S."/>
            <person name="Yun J.U."/>
        </authorList>
    </citation>
    <scope>NUCLEOTIDE SEQUENCE [LARGE SCALE GENOMIC DNA]</scope>
    <source>
        <strain evidence="2 3">CBA3646</strain>
    </source>
</reference>
<keyword evidence="1" id="KW-0812">Transmembrane</keyword>
<name>A0ABY7QU39_9FIRM</name>
<keyword evidence="1" id="KW-1133">Transmembrane helix</keyword>
<gene>
    <name evidence="2" type="ORF">O6R05_01740</name>
</gene>
<keyword evidence="1" id="KW-0472">Membrane</keyword>
<dbReference type="EMBL" id="CP115667">
    <property type="protein sequence ID" value="WBW50289.1"/>
    <property type="molecule type" value="Genomic_DNA"/>
</dbReference>
<accession>A0ABY7QU39</accession>
<protein>
    <submittedName>
        <fullName evidence="2">Uncharacterized protein</fullName>
    </submittedName>
</protein>
<keyword evidence="3" id="KW-1185">Reference proteome</keyword>